<sequence>MDPRQVMHLMFGKLALMEYKGADLAVRRPAGDAFALMAERLTGVRGVRRAEIAGLPAGVRAFEADRGGRGPLLVLWDERDMFDGEDEPPVTVTLPWSAPTATAVDALGGRPVTEAGDKTLRLPVSLTPVFLTA</sequence>
<reference evidence="2" key="1">
    <citation type="journal article" date="2019" name="Int. J. Syst. Evol. Microbiol.">
        <title>The Global Catalogue of Microorganisms (GCM) 10K type strain sequencing project: providing services to taxonomists for standard genome sequencing and annotation.</title>
        <authorList>
            <consortium name="The Broad Institute Genomics Platform"/>
            <consortium name="The Broad Institute Genome Sequencing Center for Infectious Disease"/>
            <person name="Wu L."/>
            <person name="Ma J."/>
        </authorList>
    </citation>
    <scope>NUCLEOTIDE SEQUENCE [LARGE SCALE GENOMIC DNA]</scope>
    <source>
        <strain evidence="2">CECT 7649</strain>
    </source>
</reference>
<dbReference type="RefSeq" id="WP_380829369.1">
    <property type="nucleotide sequence ID" value="NZ_JBHTCG010000018.1"/>
</dbReference>
<dbReference type="EMBL" id="JBHTCG010000018">
    <property type="protein sequence ID" value="MFC7385436.1"/>
    <property type="molecule type" value="Genomic_DNA"/>
</dbReference>
<name>A0ABW2P734_9ACTN</name>
<keyword evidence="2" id="KW-1185">Reference proteome</keyword>
<proteinExistence type="predicted"/>
<comment type="caution">
    <text evidence="1">The sequence shown here is derived from an EMBL/GenBank/DDBJ whole genome shotgun (WGS) entry which is preliminary data.</text>
</comment>
<evidence type="ECO:0000313" key="2">
    <source>
        <dbReference type="Proteomes" id="UP001596496"/>
    </source>
</evidence>
<organism evidence="1 2">
    <name type="scientific">Sphaerisporangium rhizosphaerae</name>
    <dbReference type="NCBI Taxonomy" id="2269375"/>
    <lineage>
        <taxon>Bacteria</taxon>
        <taxon>Bacillati</taxon>
        <taxon>Actinomycetota</taxon>
        <taxon>Actinomycetes</taxon>
        <taxon>Streptosporangiales</taxon>
        <taxon>Streptosporangiaceae</taxon>
        <taxon>Sphaerisporangium</taxon>
    </lineage>
</organism>
<accession>A0ABW2P734</accession>
<dbReference type="Proteomes" id="UP001596496">
    <property type="component" value="Unassembled WGS sequence"/>
</dbReference>
<evidence type="ECO:0000313" key="1">
    <source>
        <dbReference type="EMBL" id="MFC7385436.1"/>
    </source>
</evidence>
<gene>
    <name evidence="1" type="ORF">ACFQSB_24730</name>
</gene>
<protein>
    <submittedName>
        <fullName evidence="1">Uncharacterized protein</fullName>
    </submittedName>
</protein>